<comment type="similarity">
    <text evidence="1">Belongs to the CsoR family.</text>
</comment>
<dbReference type="InterPro" id="IPR003735">
    <property type="entry name" value="Metal_Tscrpt_repr"/>
</dbReference>
<proteinExistence type="inferred from homology"/>
<dbReference type="GO" id="GO:0003677">
    <property type="term" value="F:DNA binding"/>
    <property type="evidence" value="ECO:0007669"/>
    <property type="project" value="InterPro"/>
</dbReference>
<dbReference type="InterPro" id="IPR038390">
    <property type="entry name" value="Metal_Tscrpt_repr_sf"/>
</dbReference>
<keyword evidence="4" id="KW-1185">Reference proteome</keyword>
<keyword evidence="2" id="KW-0186">Copper</keyword>
<dbReference type="Pfam" id="PF02583">
    <property type="entry name" value="Trns_repr_metal"/>
    <property type="match status" value="1"/>
</dbReference>
<dbReference type="PANTHER" id="PTHR33677:SF3">
    <property type="entry name" value="COPPER-SENSING TRANSCRIPTIONAL REPRESSOR RICR"/>
    <property type="match status" value="1"/>
</dbReference>
<dbReference type="Proteomes" id="UP001168575">
    <property type="component" value="Unassembled WGS sequence"/>
</dbReference>
<dbReference type="GO" id="GO:0045892">
    <property type="term" value="P:negative regulation of DNA-templated transcription"/>
    <property type="evidence" value="ECO:0007669"/>
    <property type="project" value="UniProtKB-ARBA"/>
</dbReference>
<organism evidence="3 4">
    <name type="scientific">Phoenicibacter congonensis</name>
    <dbReference type="NCBI Taxonomy" id="1944646"/>
    <lineage>
        <taxon>Bacteria</taxon>
        <taxon>Bacillati</taxon>
        <taxon>Actinomycetota</taxon>
        <taxon>Coriobacteriia</taxon>
        <taxon>Eggerthellales</taxon>
        <taxon>Eggerthellaceae</taxon>
        <taxon>Phoenicibacter</taxon>
    </lineage>
</organism>
<comment type="caution">
    <text evidence="3">The sequence shown here is derived from an EMBL/GenBank/DDBJ whole genome shotgun (WGS) entry which is preliminary data.</text>
</comment>
<dbReference type="PANTHER" id="PTHR33677">
    <property type="entry name" value="TRANSCRIPTIONAL REPRESSOR FRMR-RELATED"/>
    <property type="match status" value="1"/>
</dbReference>
<reference evidence="3" key="1">
    <citation type="submission" date="2023-07" db="EMBL/GenBank/DDBJ databases">
        <title>Between Cages and Wild: Unraveling the Impact of Captivity on Animal Microbiomes and Antimicrobial Resistance.</title>
        <authorList>
            <person name="Schmartz G.P."/>
            <person name="Rehner J."/>
            <person name="Schuff M.J."/>
            <person name="Becker S.L."/>
            <person name="Kravczyk M."/>
            <person name="Gurevich A."/>
            <person name="Francke R."/>
            <person name="Mueller R."/>
            <person name="Keller V."/>
            <person name="Keller A."/>
        </authorList>
    </citation>
    <scope>NUCLEOTIDE SEQUENCE</scope>
    <source>
        <strain evidence="3">S12M_St_49</strain>
    </source>
</reference>
<protein>
    <submittedName>
        <fullName evidence="3">Metal-sensing transcriptional repressor</fullName>
    </submittedName>
</protein>
<dbReference type="EMBL" id="JAUMVS010000339">
    <property type="protein sequence ID" value="MDO4842851.1"/>
    <property type="molecule type" value="Genomic_DNA"/>
</dbReference>
<dbReference type="GO" id="GO:0046872">
    <property type="term" value="F:metal ion binding"/>
    <property type="evidence" value="ECO:0007669"/>
    <property type="project" value="InterPro"/>
</dbReference>
<evidence type="ECO:0000256" key="2">
    <source>
        <dbReference type="ARBA" id="ARBA00023008"/>
    </source>
</evidence>
<evidence type="ECO:0000313" key="3">
    <source>
        <dbReference type="EMBL" id="MDO4842851.1"/>
    </source>
</evidence>
<name>A0AA43RL77_9ACTN</name>
<dbReference type="Gene3D" id="1.20.58.1000">
    <property type="entry name" value="Metal-sensitive repressor, helix protomer"/>
    <property type="match status" value="1"/>
</dbReference>
<evidence type="ECO:0000256" key="1">
    <source>
        <dbReference type="ARBA" id="ARBA00005428"/>
    </source>
</evidence>
<evidence type="ECO:0000313" key="4">
    <source>
        <dbReference type="Proteomes" id="UP001168575"/>
    </source>
</evidence>
<dbReference type="AlphaFoldDB" id="A0AA43RL77"/>
<accession>A0AA43RL77</accession>
<gene>
    <name evidence="3" type="ORF">Q3982_09270</name>
</gene>
<feature type="non-terminal residue" evidence="3">
    <location>
        <position position="1"/>
    </location>
</feature>
<sequence length="68" mass="7534">VRGLQNMLERDAYCPDILVQASAVNAALNSFSRVLLTSHIRTCVADNIREGNDEVIDELAATLQKMMK</sequence>